<keyword evidence="7" id="KW-0540">Nuclease</keyword>
<proteinExistence type="inferred from homology"/>
<dbReference type="PANTHER" id="PTHR38103">
    <property type="entry name" value="RECOMBINATION-ASSOCIATED PROTEIN RDGC"/>
    <property type="match status" value="1"/>
</dbReference>
<protein>
    <recommendedName>
        <fullName evidence="3">Recombination-associated protein RdgC</fullName>
    </recommendedName>
</protein>
<dbReference type="InterPro" id="IPR018541">
    <property type="entry name" value="Ftsk_gamma"/>
</dbReference>
<dbReference type="KEGG" id="bvi:Bcep1808_7719"/>
<evidence type="ECO:0000256" key="3">
    <source>
        <dbReference type="ARBA" id="ARBA00022296"/>
    </source>
</evidence>
<dbReference type="Proteomes" id="UP000002287">
    <property type="component" value="Plasmid pBVIE05"/>
</dbReference>
<dbReference type="GO" id="GO:0004527">
    <property type="term" value="F:exonuclease activity"/>
    <property type="evidence" value="ECO:0007669"/>
    <property type="project" value="UniProtKB-KW"/>
</dbReference>
<dbReference type="Pfam" id="PF04381">
    <property type="entry name" value="RdgC"/>
    <property type="match status" value="1"/>
</dbReference>
<keyword evidence="4" id="KW-0963">Cytoplasm</keyword>
<accession>A4JWD6</accession>
<keyword evidence="7" id="KW-0378">Hydrolase</keyword>
<keyword evidence="7" id="KW-0614">Plasmid</keyword>
<comment type="similarity">
    <text evidence="2">Belongs to the RdgC family.</text>
</comment>
<evidence type="ECO:0000256" key="5">
    <source>
        <dbReference type="ARBA" id="ARBA00023172"/>
    </source>
</evidence>
<gene>
    <name evidence="7" type="ordered locus">Bcep1808_7719</name>
</gene>
<evidence type="ECO:0000313" key="7">
    <source>
        <dbReference type="EMBL" id="ABO60589.1"/>
    </source>
</evidence>
<dbReference type="SMART" id="SM00843">
    <property type="entry name" value="Ftsk_gamma"/>
    <property type="match status" value="1"/>
</dbReference>
<dbReference type="Pfam" id="PF09397">
    <property type="entry name" value="FtsK_gamma"/>
    <property type="match status" value="1"/>
</dbReference>
<evidence type="ECO:0000313" key="8">
    <source>
        <dbReference type="Proteomes" id="UP000002287"/>
    </source>
</evidence>
<evidence type="ECO:0000259" key="6">
    <source>
        <dbReference type="SMART" id="SM00843"/>
    </source>
</evidence>
<dbReference type="EMBL" id="CP000621">
    <property type="protein sequence ID" value="ABO60589.1"/>
    <property type="molecule type" value="Genomic_DNA"/>
</dbReference>
<dbReference type="InterPro" id="IPR007476">
    <property type="entry name" value="RdgC"/>
</dbReference>
<geneLocation type="plasmid" evidence="7 8">
    <name>pBVIE05</name>
</geneLocation>
<dbReference type="Gene3D" id="1.10.10.10">
    <property type="entry name" value="Winged helix-like DNA-binding domain superfamily/Winged helix DNA-binding domain"/>
    <property type="match status" value="1"/>
</dbReference>
<dbReference type="GO" id="GO:0003690">
    <property type="term" value="F:double-stranded DNA binding"/>
    <property type="evidence" value="ECO:0007669"/>
    <property type="project" value="TreeGrafter"/>
</dbReference>
<evidence type="ECO:0000256" key="1">
    <source>
        <dbReference type="ARBA" id="ARBA00004453"/>
    </source>
</evidence>
<name>A4JWD6_BURVG</name>
<dbReference type="GO" id="GO:0006310">
    <property type="term" value="P:DNA recombination"/>
    <property type="evidence" value="ECO:0007669"/>
    <property type="project" value="UniProtKB-KW"/>
</dbReference>
<sequence>MWFKNLTLFKLTDFAIDAQTLSDKLAKAAFSPCTDLQEKSVGFVTPRPDSPHVYAVNGEFLIALRTQKRNLPGSVVKEEVARRAAEYEKEYGHKPGRKMLKELKEQSIDALLPQAFKTSRTTHAWISPKAGLLVIDTASTAIADDFIGALLRAIEVPVKLHPLATNTAPSAAMSKWLLDEPPSFLTIDSDAVFVTTHGGNIKYSNTPVEGDDAKRQLEAGQRVSSLALTWDDKVSFVLAGKGTIKRVKALDVLKGEAADKADEDSFASDFLLMAGTLAQMVGELVESLGGEREPEHDIADAADDSDDELYGKARQIVIENERASISLVQRHLRIGYNRAARLLDSLESHGVVSAMDSSGNRRVLATEAA</sequence>
<dbReference type="AlphaFoldDB" id="A4JWD6"/>
<dbReference type="NCBIfam" id="NF001464">
    <property type="entry name" value="PRK00321.1-5"/>
    <property type="match status" value="1"/>
</dbReference>
<dbReference type="InterPro" id="IPR036388">
    <property type="entry name" value="WH-like_DNA-bd_sf"/>
</dbReference>
<organism evidence="7 8">
    <name type="scientific">Burkholderia vietnamiensis (strain G4 / LMG 22486)</name>
    <name type="common">Burkholderia cepacia (strain R1808)</name>
    <dbReference type="NCBI Taxonomy" id="269482"/>
    <lineage>
        <taxon>Bacteria</taxon>
        <taxon>Pseudomonadati</taxon>
        <taxon>Pseudomonadota</taxon>
        <taxon>Betaproteobacteria</taxon>
        <taxon>Burkholderiales</taxon>
        <taxon>Burkholderiaceae</taxon>
        <taxon>Burkholderia</taxon>
        <taxon>Burkholderia cepacia complex</taxon>
    </lineage>
</organism>
<keyword evidence="7" id="KW-0269">Exonuclease</keyword>
<keyword evidence="5" id="KW-0233">DNA recombination</keyword>
<dbReference type="InterPro" id="IPR036390">
    <property type="entry name" value="WH_DNA-bd_sf"/>
</dbReference>
<evidence type="ECO:0000256" key="4">
    <source>
        <dbReference type="ARBA" id="ARBA00022490"/>
    </source>
</evidence>
<dbReference type="SUPFAM" id="SSF46785">
    <property type="entry name" value="Winged helix' DNA-binding domain"/>
    <property type="match status" value="1"/>
</dbReference>
<feature type="domain" description="FtsK gamma" evidence="6">
    <location>
        <begin position="303"/>
        <end position="368"/>
    </location>
</feature>
<dbReference type="GO" id="GO:0000018">
    <property type="term" value="P:regulation of DNA recombination"/>
    <property type="evidence" value="ECO:0007669"/>
    <property type="project" value="TreeGrafter"/>
</dbReference>
<comment type="subcellular location">
    <subcellularLocation>
        <location evidence="1">Cytoplasm</location>
        <location evidence="1">Nucleoid</location>
    </subcellularLocation>
</comment>
<dbReference type="GO" id="GO:0043590">
    <property type="term" value="C:bacterial nucleoid"/>
    <property type="evidence" value="ECO:0007669"/>
    <property type="project" value="TreeGrafter"/>
</dbReference>
<dbReference type="HOGENOM" id="CLU_052038_0_1_4"/>
<reference evidence="7 8" key="1">
    <citation type="submission" date="2007-03" db="EMBL/GenBank/DDBJ databases">
        <title>Complete sequence of plasmid pBVIE05 of Burkholderia vietnamiensis G4.</title>
        <authorList>
            <consortium name="US DOE Joint Genome Institute"/>
            <person name="Copeland A."/>
            <person name="Lucas S."/>
            <person name="Lapidus A."/>
            <person name="Barry K."/>
            <person name="Detter J.C."/>
            <person name="Glavina del Rio T."/>
            <person name="Hammon N."/>
            <person name="Israni S."/>
            <person name="Dalin E."/>
            <person name="Tice H."/>
            <person name="Pitluck S."/>
            <person name="Chain P."/>
            <person name="Malfatti S."/>
            <person name="Shin M."/>
            <person name="Vergez L."/>
            <person name="Schmutz J."/>
            <person name="Larimer F."/>
            <person name="Land M."/>
            <person name="Hauser L."/>
            <person name="Kyrpides N."/>
            <person name="Tiedje J."/>
            <person name="Richardson P."/>
        </authorList>
    </citation>
    <scope>NUCLEOTIDE SEQUENCE [LARGE SCALE GENOMIC DNA]</scope>
    <source>
        <strain evidence="8">G4 / LMG 22486</strain>
        <plasmid evidence="7 8">pBVIE05</plasmid>
    </source>
</reference>
<evidence type="ECO:0000256" key="2">
    <source>
        <dbReference type="ARBA" id="ARBA00008657"/>
    </source>
</evidence>
<dbReference type="PANTHER" id="PTHR38103:SF1">
    <property type="entry name" value="RECOMBINATION-ASSOCIATED PROTEIN RDGC"/>
    <property type="match status" value="1"/>
</dbReference>